<comment type="caution">
    <text evidence="1">The sequence shown here is derived from an EMBL/GenBank/DDBJ whole genome shotgun (WGS) entry which is preliminary data.</text>
</comment>
<keyword evidence="2" id="KW-1185">Reference proteome</keyword>
<accession>A0AAD7E1M2</accession>
<proteinExistence type="predicted"/>
<protein>
    <submittedName>
        <fullName evidence="1">Uncharacterized protein</fullName>
    </submittedName>
</protein>
<name>A0AAD7E1M2_9AGAR</name>
<organism evidence="1 2">
    <name type="scientific">Mycena pura</name>
    <dbReference type="NCBI Taxonomy" id="153505"/>
    <lineage>
        <taxon>Eukaryota</taxon>
        <taxon>Fungi</taxon>
        <taxon>Dikarya</taxon>
        <taxon>Basidiomycota</taxon>
        <taxon>Agaricomycotina</taxon>
        <taxon>Agaricomycetes</taxon>
        <taxon>Agaricomycetidae</taxon>
        <taxon>Agaricales</taxon>
        <taxon>Marasmiineae</taxon>
        <taxon>Mycenaceae</taxon>
        <taxon>Mycena</taxon>
    </lineage>
</organism>
<evidence type="ECO:0000313" key="2">
    <source>
        <dbReference type="Proteomes" id="UP001219525"/>
    </source>
</evidence>
<gene>
    <name evidence="1" type="ORF">GGX14DRAFT_386851</name>
</gene>
<reference evidence="1" key="1">
    <citation type="submission" date="2023-03" db="EMBL/GenBank/DDBJ databases">
        <title>Massive genome expansion in bonnet fungi (Mycena s.s.) driven by repeated elements and novel gene families across ecological guilds.</title>
        <authorList>
            <consortium name="Lawrence Berkeley National Laboratory"/>
            <person name="Harder C.B."/>
            <person name="Miyauchi S."/>
            <person name="Viragh M."/>
            <person name="Kuo A."/>
            <person name="Thoen E."/>
            <person name="Andreopoulos B."/>
            <person name="Lu D."/>
            <person name="Skrede I."/>
            <person name="Drula E."/>
            <person name="Henrissat B."/>
            <person name="Morin E."/>
            <person name="Kohler A."/>
            <person name="Barry K."/>
            <person name="LaButti K."/>
            <person name="Morin E."/>
            <person name="Salamov A."/>
            <person name="Lipzen A."/>
            <person name="Mereny Z."/>
            <person name="Hegedus B."/>
            <person name="Baldrian P."/>
            <person name="Stursova M."/>
            <person name="Weitz H."/>
            <person name="Taylor A."/>
            <person name="Grigoriev I.V."/>
            <person name="Nagy L.G."/>
            <person name="Martin F."/>
            <person name="Kauserud H."/>
        </authorList>
    </citation>
    <scope>NUCLEOTIDE SEQUENCE</scope>
    <source>
        <strain evidence="1">9144</strain>
    </source>
</reference>
<dbReference type="EMBL" id="JARJCW010000005">
    <property type="protein sequence ID" value="KAJ7224046.1"/>
    <property type="molecule type" value="Genomic_DNA"/>
</dbReference>
<sequence>MTGDQNAITITQPLVKCTPLICVGYPAFKAFVWGWELNDDCYEDDDEPTNIKIEFSASKMRAEALGLWLGSRAPAREGHGYGSTHRVFGSGWPGYGYGFQFWWTRNPRPRLSLGRAWQGLGPGLEVLTGPGPQKPGPI</sequence>
<dbReference type="AlphaFoldDB" id="A0AAD7E1M2"/>
<dbReference type="Proteomes" id="UP001219525">
    <property type="component" value="Unassembled WGS sequence"/>
</dbReference>
<evidence type="ECO:0000313" key="1">
    <source>
        <dbReference type="EMBL" id="KAJ7224046.1"/>
    </source>
</evidence>